<reference evidence="8 9" key="1">
    <citation type="submission" date="2020-11" db="EMBL/GenBank/DDBJ databases">
        <title>Description of Pontivivens ytuae sp. nov. isolated from deep sea sediment of Mariana Trench.</title>
        <authorList>
            <person name="Wang Z."/>
            <person name="Sun Q.-L."/>
            <person name="Xu X.-D."/>
            <person name="Tang Y.-Z."/>
            <person name="Zhang J."/>
        </authorList>
    </citation>
    <scope>NUCLEOTIDE SEQUENCE [LARGE SCALE GENOMIC DNA]</scope>
    <source>
        <strain evidence="8 9">MT2928</strain>
    </source>
</reference>
<keyword evidence="6" id="KW-0464">Manganese</keyword>
<dbReference type="InterPro" id="IPR039121">
    <property type="entry name" value="NUDT19"/>
</dbReference>
<dbReference type="Gene3D" id="3.90.79.10">
    <property type="entry name" value="Nucleoside Triphosphate Pyrophosphohydrolase"/>
    <property type="match status" value="1"/>
</dbReference>
<dbReference type="Proteomes" id="UP000594800">
    <property type="component" value="Chromosome"/>
</dbReference>
<dbReference type="KEGG" id="poz:I0K15_16545"/>
<evidence type="ECO:0000313" key="9">
    <source>
        <dbReference type="Proteomes" id="UP000594800"/>
    </source>
</evidence>
<gene>
    <name evidence="8" type="ORF">I0K15_16545</name>
</gene>
<dbReference type="PANTHER" id="PTHR12318">
    <property type="entry name" value="TESTOSTERONE-REGULATED PROTEIN RP2"/>
    <property type="match status" value="1"/>
</dbReference>
<organism evidence="8 9">
    <name type="scientific">Pontivivens ytuae</name>
    <dbReference type="NCBI Taxonomy" id="2789856"/>
    <lineage>
        <taxon>Bacteria</taxon>
        <taxon>Pseudomonadati</taxon>
        <taxon>Pseudomonadota</taxon>
        <taxon>Alphaproteobacteria</taxon>
        <taxon>Rhodobacterales</taxon>
        <taxon>Paracoccaceae</taxon>
        <taxon>Pontivivens</taxon>
    </lineage>
</organism>
<dbReference type="GO" id="GO:0016818">
    <property type="term" value="F:hydrolase activity, acting on acid anhydrides, in phosphorus-containing anhydrides"/>
    <property type="evidence" value="ECO:0007669"/>
    <property type="project" value="InterPro"/>
</dbReference>
<keyword evidence="5" id="KW-0460">Magnesium</keyword>
<accession>A0A7S9QCH0</accession>
<dbReference type="InterPro" id="IPR000086">
    <property type="entry name" value="NUDIX_hydrolase_dom"/>
</dbReference>
<proteinExistence type="predicted"/>
<keyword evidence="3" id="KW-0479">Metal-binding</keyword>
<feature type="domain" description="Nudix hydrolase" evidence="7">
    <location>
        <begin position="8"/>
        <end position="197"/>
    </location>
</feature>
<comment type="cofactor">
    <cofactor evidence="1">
        <name>Mn(2+)</name>
        <dbReference type="ChEBI" id="CHEBI:29035"/>
    </cofactor>
</comment>
<evidence type="ECO:0000256" key="4">
    <source>
        <dbReference type="ARBA" id="ARBA00022801"/>
    </source>
</evidence>
<name>A0A7S9QCH0_9RHOB</name>
<evidence type="ECO:0000256" key="5">
    <source>
        <dbReference type="ARBA" id="ARBA00022842"/>
    </source>
</evidence>
<dbReference type="PROSITE" id="PS51462">
    <property type="entry name" value="NUDIX"/>
    <property type="match status" value="1"/>
</dbReference>
<evidence type="ECO:0000256" key="1">
    <source>
        <dbReference type="ARBA" id="ARBA00001936"/>
    </source>
</evidence>
<keyword evidence="4 8" id="KW-0378">Hydrolase</keyword>
<dbReference type="InterPro" id="IPR015797">
    <property type="entry name" value="NUDIX_hydrolase-like_dom_sf"/>
</dbReference>
<protein>
    <submittedName>
        <fullName evidence="8">NUDIX hydrolase</fullName>
    </submittedName>
</protein>
<evidence type="ECO:0000256" key="2">
    <source>
        <dbReference type="ARBA" id="ARBA00001946"/>
    </source>
</evidence>
<evidence type="ECO:0000313" key="8">
    <source>
        <dbReference type="EMBL" id="QPH53377.1"/>
    </source>
</evidence>
<evidence type="ECO:0000256" key="6">
    <source>
        <dbReference type="ARBA" id="ARBA00023211"/>
    </source>
</evidence>
<dbReference type="EMBL" id="CP064942">
    <property type="protein sequence ID" value="QPH53377.1"/>
    <property type="molecule type" value="Genomic_DNA"/>
</dbReference>
<dbReference type="GO" id="GO:0046872">
    <property type="term" value="F:metal ion binding"/>
    <property type="evidence" value="ECO:0007669"/>
    <property type="project" value="UniProtKB-KW"/>
</dbReference>
<evidence type="ECO:0000256" key="3">
    <source>
        <dbReference type="ARBA" id="ARBA00022723"/>
    </source>
</evidence>
<keyword evidence="9" id="KW-1185">Reference proteome</keyword>
<sequence>MSDKTEVPIRDAATVVLLRRTGDGPKVLMGQRGAHAVFMPNKFVFPGGALDGADTPDLPVATRLSADVESRLAAHAPPELGPRLALAAVRELFEETGLALGRPGQGSGPPEWQDFYGRGLAPHLDALDFIFRAVTPAGRPRRFDARFFLVDAGEIAGDPDDFSGACDELSHLHWVGLGEARALELPFITEVVLAEVAARIERGPRPVPFFSHEGERSHFRML</sequence>
<dbReference type="PANTHER" id="PTHR12318:SF0">
    <property type="entry name" value="ACYL-COENZYME A DIPHOSPHATASE NUDT19"/>
    <property type="match status" value="1"/>
</dbReference>
<evidence type="ECO:0000259" key="7">
    <source>
        <dbReference type="PROSITE" id="PS51462"/>
    </source>
</evidence>
<dbReference type="AlphaFoldDB" id="A0A7S9QCH0"/>
<dbReference type="RefSeq" id="WP_196102587.1">
    <property type="nucleotide sequence ID" value="NZ_CP064942.1"/>
</dbReference>
<comment type="cofactor">
    <cofactor evidence="2">
        <name>Mg(2+)</name>
        <dbReference type="ChEBI" id="CHEBI:18420"/>
    </cofactor>
</comment>
<dbReference type="SUPFAM" id="SSF55811">
    <property type="entry name" value="Nudix"/>
    <property type="match status" value="1"/>
</dbReference>
<dbReference type="CDD" id="cd18870">
    <property type="entry name" value="NUDIX_AcylCoAdiphos_Nudt19"/>
    <property type="match status" value="1"/>
</dbReference>